<dbReference type="KEGG" id="tasa:A1Q1_05749"/>
<evidence type="ECO:0000313" key="3">
    <source>
        <dbReference type="Proteomes" id="UP000002748"/>
    </source>
</evidence>
<dbReference type="InterPro" id="IPR012349">
    <property type="entry name" value="Split_barrel_FMN-bd"/>
</dbReference>
<proteinExistence type="predicted"/>
<dbReference type="RefSeq" id="XP_014176433.1">
    <property type="nucleotide sequence ID" value="XM_014320958.1"/>
</dbReference>
<dbReference type="EMBL" id="ALBS01000321">
    <property type="protein sequence ID" value="EJT45836.1"/>
    <property type="molecule type" value="Genomic_DNA"/>
</dbReference>
<name>J5SIR7_TRIAS</name>
<dbReference type="AlphaFoldDB" id="J5SIR7"/>
<evidence type="ECO:0000313" key="2">
    <source>
        <dbReference type="EMBL" id="EJT45836.1"/>
    </source>
</evidence>
<feature type="region of interest" description="Disordered" evidence="1">
    <location>
        <begin position="1"/>
        <end position="24"/>
    </location>
</feature>
<dbReference type="Gene3D" id="2.30.110.10">
    <property type="entry name" value="Electron Transport, Fmn-binding Protein, Chain A"/>
    <property type="match status" value="1"/>
</dbReference>
<feature type="compositionally biased region" description="Pro residues" evidence="1">
    <location>
        <begin position="10"/>
        <end position="19"/>
    </location>
</feature>
<dbReference type="HOGENOM" id="CLU_1563993_0_0_1"/>
<gene>
    <name evidence="2" type="ORF">A1Q1_05749</name>
</gene>
<dbReference type="Proteomes" id="UP000002748">
    <property type="component" value="Unassembled WGS sequence"/>
</dbReference>
<accession>J5SIR7</accession>
<protein>
    <submittedName>
        <fullName evidence="2">Putative pyridoxamine 5-phosphate oxidase, FMN-binding protein</fullName>
    </submittedName>
</protein>
<dbReference type="OrthoDB" id="434253at2759"/>
<dbReference type="SUPFAM" id="SSF50475">
    <property type="entry name" value="FMN-binding split barrel"/>
    <property type="match status" value="1"/>
</dbReference>
<organism evidence="2 3">
    <name type="scientific">Trichosporon asahii var. asahii (strain ATCC 90039 / CBS 2479 / JCM 2466 / KCTC 7840 / NBRC 103889/ NCYC 2677 / UAMH 7654)</name>
    <name type="common">Yeast</name>
    <dbReference type="NCBI Taxonomy" id="1186058"/>
    <lineage>
        <taxon>Eukaryota</taxon>
        <taxon>Fungi</taxon>
        <taxon>Dikarya</taxon>
        <taxon>Basidiomycota</taxon>
        <taxon>Agaricomycotina</taxon>
        <taxon>Tremellomycetes</taxon>
        <taxon>Trichosporonales</taxon>
        <taxon>Trichosporonaceae</taxon>
        <taxon>Trichosporon</taxon>
    </lineage>
</organism>
<dbReference type="VEuPathDB" id="FungiDB:A1Q1_05749"/>
<dbReference type="GeneID" id="25989261"/>
<reference evidence="2 3" key="1">
    <citation type="journal article" date="2012" name="Eukaryot. Cell">
        <title>Draft genome sequence of CBS 2479, the standard type strain of Trichosporon asahii.</title>
        <authorList>
            <person name="Yang R.Y."/>
            <person name="Li H.T."/>
            <person name="Zhu H."/>
            <person name="Zhou G.P."/>
            <person name="Wang M."/>
            <person name="Wang L."/>
        </authorList>
    </citation>
    <scope>NUCLEOTIDE SEQUENCE [LARGE SCALE GENOMIC DNA]</scope>
    <source>
        <strain evidence="3">ATCC 90039 / CBS 2479 / JCM 2466 / KCTC 7840 / NCYC 2677 / UAMH 7654</strain>
    </source>
</reference>
<evidence type="ECO:0000256" key="1">
    <source>
        <dbReference type="SAM" id="MobiDB-lite"/>
    </source>
</evidence>
<comment type="caution">
    <text evidence="2">The sequence shown here is derived from an EMBL/GenBank/DDBJ whole genome shotgun (WGS) entry which is preliminary data.</text>
</comment>
<sequence>MGLLRRSKTPTPPAPPPPARGEGDWRTLVEEAVKTSPTAKELSLATCTPNGPRNRTVTFQGSKVEQLKHNAHVEIAWFIPSGACQFRIRGVVTVIDDDFAQNKIHHLAPNAPELEHAYWDATKKAILDAMPPRQRHPLVMLALEPEHVQHLDLIKFAYTEWTEHEDERCHL</sequence>